<protein>
    <submittedName>
        <fullName evidence="4">GNAT family N-acetyltransferase</fullName>
    </submittedName>
</protein>
<keyword evidence="1" id="KW-0808">Transferase</keyword>
<evidence type="ECO:0000313" key="4">
    <source>
        <dbReference type="EMBL" id="GAA0956908.1"/>
    </source>
</evidence>
<evidence type="ECO:0000256" key="1">
    <source>
        <dbReference type="ARBA" id="ARBA00022679"/>
    </source>
</evidence>
<dbReference type="PROSITE" id="PS51186">
    <property type="entry name" value="GNAT"/>
    <property type="match status" value="1"/>
</dbReference>
<dbReference type="EMBL" id="BAAAHK010000018">
    <property type="protein sequence ID" value="GAA0956908.1"/>
    <property type="molecule type" value="Genomic_DNA"/>
</dbReference>
<dbReference type="Pfam" id="PF13508">
    <property type="entry name" value="Acetyltransf_7"/>
    <property type="match status" value="1"/>
</dbReference>
<dbReference type="InterPro" id="IPR050832">
    <property type="entry name" value="Bact_Acetyltransf"/>
</dbReference>
<gene>
    <name evidence="4" type="ORF">GCM10009554_66970</name>
</gene>
<dbReference type="InterPro" id="IPR016181">
    <property type="entry name" value="Acyl_CoA_acyltransferase"/>
</dbReference>
<dbReference type="RefSeq" id="WP_343979623.1">
    <property type="nucleotide sequence ID" value="NZ_BAAAHK010000018.1"/>
</dbReference>
<evidence type="ECO:0000313" key="5">
    <source>
        <dbReference type="Proteomes" id="UP001500542"/>
    </source>
</evidence>
<name>A0ABN1RGP5_9ACTN</name>
<feature type="domain" description="N-acetyltransferase" evidence="3">
    <location>
        <begin position="2"/>
        <end position="155"/>
    </location>
</feature>
<dbReference type="PANTHER" id="PTHR43877">
    <property type="entry name" value="AMINOALKYLPHOSPHONATE N-ACETYLTRANSFERASE-RELATED-RELATED"/>
    <property type="match status" value="1"/>
</dbReference>
<dbReference type="InterPro" id="IPR000182">
    <property type="entry name" value="GNAT_dom"/>
</dbReference>
<reference evidence="4 5" key="1">
    <citation type="journal article" date="2019" name="Int. J. Syst. Evol. Microbiol.">
        <title>The Global Catalogue of Microorganisms (GCM) 10K type strain sequencing project: providing services to taxonomists for standard genome sequencing and annotation.</title>
        <authorList>
            <consortium name="The Broad Institute Genomics Platform"/>
            <consortium name="The Broad Institute Genome Sequencing Center for Infectious Disease"/>
            <person name="Wu L."/>
            <person name="Ma J."/>
        </authorList>
    </citation>
    <scope>NUCLEOTIDE SEQUENCE [LARGE SCALE GENOMIC DNA]</scope>
    <source>
        <strain evidence="4 5">JCM 10977</strain>
    </source>
</reference>
<keyword evidence="2" id="KW-0012">Acyltransferase</keyword>
<dbReference type="Gene3D" id="3.40.630.30">
    <property type="match status" value="1"/>
</dbReference>
<keyword evidence="5" id="KW-1185">Reference proteome</keyword>
<comment type="caution">
    <text evidence="4">The sequence shown here is derived from an EMBL/GenBank/DDBJ whole genome shotgun (WGS) entry which is preliminary data.</text>
</comment>
<dbReference type="CDD" id="cd04301">
    <property type="entry name" value="NAT_SF"/>
    <property type="match status" value="1"/>
</dbReference>
<evidence type="ECO:0000256" key="2">
    <source>
        <dbReference type="ARBA" id="ARBA00023315"/>
    </source>
</evidence>
<sequence>MTSIRPAVAADSPAVTALAIAAFERYTERIGRPAMPMTLDYATAIADHKVWLAEAERTPAPGDGLLGFVLLEEQADALLLDVIAVSPEAQGQGVGSTLLAFVEEQAQIRGYSRIVLYTHEKMTENLAYYPRHGYTETHREEQHGHRRVHFAKTIGSG</sequence>
<proteinExistence type="predicted"/>
<evidence type="ECO:0000259" key="3">
    <source>
        <dbReference type="PROSITE" id="PS51186"/>
    </source>
</evidence>
<dbReference type="Proteomes" id="UP001500542">
    <property type="component" value="Unassembled WGS sequence"/>
</dbReference>
<organism evidence="4 5">
    <name type="scientific">Kribbella koreensis</name>
    <dbReference type="NCBI Taxonomy" id="57909"/>
    <lineage>
        <taxon>Bacteria</taxon>
        <taxon>Bacillati</taxon>
        <taxon>Actinomycetota</taxon>
        <taxon>Actinomycetes</taxon>
        <taxon>Propionibacteriales</taxon>
        <taxon>Kribbellaceae</taxon>
        <taxon>Kribbella</taxon>
    </lineage>
</organism>
<accession>A0ABN1RGP5</accession>
<dbReference type="SUPFAM" id="SSF55729">
    <property type="entry name" value="Acyl-CoA N-acyltransferases (Nat)"/>
    <property type="match status" value="1"/>
</dbReference>